<evidence type="ECO:0000313" key="3">
    <source>
        <dbReference type="Proteomes" id="UP000823619"/>
    </source>
</evidence>
<sequence>MATMTSPFQYGTIATGKAFVNRDKERRQLKQHLMSGINVMLISPRRWGKSSLVKEAMNELKEEENEVAICFIDAMTILSEQEFYENFSKEIIRATGNGIEAWIKSARQYLGAISPKITIGGDPMTEFSIGLDFKALKDNESDVLDLPEKIAEKKGIRIIVCIDEFQNLANLKTYSQIEGRMRSAWQKQKHVSYCLYGSKRHMMMEIFTSSSKPFYRFGQIMFLDKIAPEEWISYIIRQFDDTGKSISEDLAAYIVSLAECHSWYVQQLSHFVWINTETAVDKDIINDSFRQIINTNKPMFQSECDSLTTTQLSLLKAVADGVTGLTGTKAMLDYAMGTPQNIIKNKKVLINKDLISAEGANLVFVDPIFRHWFVETY</sequence>
<dbReference type="GO" id="GO:0005524">
    <property type="term" value="F:ATP binding"/>
    <property type="evidence" value="ECO:0007669"/>
    <property type="project" value="UniProtKB-KW"/>
</dbReference>
<dbReference type="AlphaFoldDB" id="A0A9D9HB57"/>
<accession>A0A9D9HB57</accession>
<dbReference type="Gene3D" id="3.40.50.300">
    <property type="entry name" value="P-loop containing nucleotide triphosphate hydrolases"/>
    <property type="match status" value="1"/>
</dbReference>
<proteinExistence type="predicted"/>
<dbReference type="SUPFAM" id="SSF52540">
    <property type="entry name" value="P-loop containing nucleoside triphosphate hydrolases"/>
    <property type="match status" value="1"/>
</dbReference>
<dbReference type="Proteomes" id="UP000823619">
    <property type="component" value="Unassembled WGS sequence"/>
</dbReference>
<dbReference type="PANTHER" id="PTHR34301:SF8">
    <property type="entry name" value="ATPASE DOMAIN-CONTAINING PROTEIN"/>
    <property type="match status" value="1"/>
</dbReference>
<comment type="caution">
    <text evidence="2">The sequence shown here is derived from an EMBL/GenBank/DDBJ whole genome shotgun (WGS) entry which is preliminary data.</text>
</comment>
<organism evidence="2 3">
    <name type="scientific">Candidatus Cryptobacteroides merdavium</name>
    <dbReference type="NCBI Taxonomy" id="2840769"/>
    <lineage>
        <taxon>Bacteria</taxon>
        <taxon>Pseudomonadati</taxon>
        <taxon>Bacteroidota</taxon>
        <taxon>Bacteroidia</taxon>
        <taxon>Bacteroidales</taxon>
        <taxon>Candidatus Cryptobacteroides</taxon>
    </lineage>
</organism>
<keyword evidence="2" id="KW-0547">Nucleotide-binding</keyword>
<dbReference type="EMBL" id="JADIMO010000058">
    <property type="protein sequence ID" value="MBO8445021.1"/>
    <property type="molecule type" value="Genomic_DNA"/>
</dbReference>
<evidence type="ECO:0000313" key="2">
    <source>
        <dbReference type="EMBL" id="MBO8445021.1"/>
    </source>
</evidence>
<feature type="domain" description="ATPase" evidence="1">
    <location>
        <begin position="19"/>
        <end position="206"/>
    </location>
</feature>
<gene>
    <name evidence="2" type="ORF">IAC23_04915</name>
</gene>
<dbReference type="Pfam" id="PF01637">
    <property type="entry name" value="ATPase_2"/>
    <property type="match status" value="1"/>
</dbReference>
<dbReference type="InterPro" id="IPR011579">
    <property type="entry name" value="ATPase_dom"/>
</dbReference>
<dbReference type="PANTHER" id="PTHR34301">
    <property type="entry name" value="DNA-BINDING PROTEIN-RELATED"/>
    <property type="match status" value="1"/>
</dbReference>
<evidence type="ECO:0000259" key="1">
    <source>
        <dbReference type="Pfam" id="PF01637"/>
    </source>
</evidence>
<dbReference type="InterPro" id="IPR027417">
    <property type="entry name" value="P-loop_NTPase"/>
</dbReference>
<reference evidence="2" key="2">
    <citation type="journal article" date="2021" name="PeerJ">
        <title>Extensive microbial diversity within the chicken gut microbiome revealed by metagenomics and culture.</title>
        <authorList>
            <person name="Gilroy R."/>
            <person name="Ravi A."/>
            <person name="Getino M."/>
            <person name="Pursley I."/>
            <person name="Horton D.L."/>
            <person name="Alikhan N.F."/>
            <person name="Baker D."/>
            <person name="Gharbi K."/>
            <person name="Hall N."/>
            <person name="Watson M."/>
            <person name="Adriaenssens E.M."/>
            <person name="Foster-Nyarko E."/>
            <person name="Jarju S."/>
            <person name="Secka A."/>
            <person name="Antonio M."/>
            <person name="Oren A."/>
            <person name="Chaudhuri R.R."/>
            <person name="La Ragione R."/>
            <person name="Hildebrand F."/>
            <person name="Pallen M.J."/>
        </authorList>
    </citation>
    <scope>NUCLEOTIDE SEQUENCE</scope>
    <source>
        <strain evidence="2">D5-748</strain>
    </source>
</reference>
<keyword evidence="2" id="KW-0067">ATP-binding</keyword>
<protein>
    <submittedName>
        <fullName evidence="2">ATP-binding protein</fullName>
    </submittedName>
</protein>
<reference evidence="2" key="1">
    <citation type="submission" date="2020-10" db="EMBL/GenBank/DDBJ databases">
        <authorList>
            <person name="Gilroy R."/>
        </authorList>
    </citation>
    <scope>NUCLEOTIDE SEQUENCE</scope>
    <source>
        <strain evidence="2">D5-748</strain>
    </source>
</reference>
<name>A0A9D9HB57_9BACT</name>